<evidence type="ECO:0000313" key="1">
    <source>
        <dbReference type="EMBL" id="GDY29447.1"/>
    </source>
</evidence>
<gene>
    <name evidence="1" type="ORF">GTS_10800</name>
</gene>
<proteinExistence type="predicted"/>
<comment type="caution">
    <text evidence="1">The sequence shown here is derived from an EMBL/GenBank/DDBJ whole genome shotgun (WGS) entry which is preliminary data.</text>
</comment>
<keyword evidence="2" id="KW-1185">Reference proteome</keyword>
<protein>
    <submittedName>
        <fullName evidence="1">Uncharacterized protein</fullName>
    </submittedName>
</protein>
<name>A0A4D4J642_9PSEU</name>
<evidence type="ECO:0000313" key="2">
    <source>
        <dbReference type="Proteomes" id="UP000298860"/>
    </source>
</evidence>
<sequence length="138" mass="15573">MWRISASTEIGGGIRIPDGGTASIEKLRDGTTYERITVPFPEYGPAFETVDSGIAAIVYGYGGFSFTWRKSAVSVVITHGRDLLISQVTVPDGTRWEPDSMVTFARTWVHQRLDWAAEQSRAYYRRRHRSDDQQETAE</sequence>
<accession>A0A4D4J642</accession>
<dbReference type="Proteomes" id="UP000298860">
    <property type="component" value="Unassembled WGS sequence"/>
</dbReference>
<dbReference type="EMBL" id="BJFL01000003">
    <property type="protein sequence ID" value="GDY29447.1"/>
    <property type="molecule type" value="Genomic_DNA"/>
</dbReference>
<organism evidence="1 2">
    <name type="scientific">Gandjariella thermophila</name>
    <dbReference type="NCBI Taxonomy" id="1931992"/>
    <lineage>
        <taxon>Bacteria</taxon>
        <taxon>Bacillati</taxon>
        <taxon>Actinomycetota</taxon>
        <taxon>Actinomycetes</taxon>
        <taxon>Pseudonocardiales</taxon>
        <taxon>Pseudonocardiaceae</taxon>
        <taxon>Gandjariella</taxon>
    </lineage>
</organism>
<reference evidence="2" key="1">
    <citation type="submission" date="2019-04" db="EMBL/GenBank/DDBJ databases">
        <title>Draft genome sequence of Pseudonocardiaceae bacterium SL3-2-4.</title>
        <authorList>
            <person name="Ningsih F."/>
            <person name="Yokota A."/>
            <person name="Sakai Y."/>
            <person name="Nanatani K."/>
            <person name="Yabe S."/>
            <person name="Oetari A."/>
            <person name="Sjamsuridzal W."/>
        </authorList>
    </citation>
    <scope>NUCLEOTIDE SEQUENCE [LARGE SCALE GENOMIC DNA]</scope>
    <source>
        <strain evidence="2">SL3-2-4</strain>
    </source>
</reference>
<dbReference type="AlphaFoldDB" id="A0A4D4J642"/>